<accession>A0A0J1FTI4</accession>
<dbReference type="AlphaFoldDB" id="A0A0J1FTI4"/>
<dbReference type="PANTHER" id="PTHR37419">
    <property type="entry name" value="SERINE/THREONINE-PROTEIN KINASE TOXIN HIPA"/>
    <property type="match status" value="1"/>
</dbReference>
<proteinExistence type="inferred from homology"/>
<dbReference type="GO" id="GO:0004674">
    <property type="term" value="F:protein serine/threonine kinase activity"/>
    <property type="evidence" value="ECO:0007669"/>
    <property type="project" value="TreeGrafter"/>
</dbReference>
<evidence type="ECO:0000256" key="2">
    <source>
        <dbReference type="ARBA" id="ARBA00022679"/>
    </source>
</evidence>
<comment type="similarity">
    <text evidence="1">Belongs to the HipA Ser/Thr kinase family.</text>
</comment>
<dbReference type="InterPro" id="IPR012893">
    <property type="entry name" value="HipA-like_C"/>
</dbReference>
<comment type="caution">
    <text evidence="5">The sequence shown here is derived from an EMBL/GenBank/DDBJ whole genome shotgun (WGS) entry which is preliminary data.</text>
</comment>
<dbReference type="Pfam" id="PF07804">
    <property type="entry name" value="HipA_C"/>
    <property type="match status" value="1"/>
</dbReference>
<dbReference type="PANTHER" id="PTHR37419:SF8">
    <property type="entry name" value="TOXIN YJJJ"/>
    <property type="match status" value="1"/>
</dbReference>
<protein>
    <recommendedName>
        <fullName evidence="4">HipA-like C-terminal domain-containing protein</fullName>
    </recommendedName>
</protein>
<dbReference type="InterPro" id="IPR052028">
    <property type="entry name" value="HipA_Ser/Thr_kinase"/>
</dbReference>
<feature type="domain" description="HipA-like C-terminal" evidence="4">
    <location>
        <begin position="157"/>
        <end position="348"/>
    </location>
</feature>
<keyword evidence="2" id="KW-0808">Transferase</keyword>
<reference evidence="5 6" key="1">
    <citation type="journal article" date="2015" name="Genome Announc.">
        <title>Draft Genome Sequence of Burkholderia sp. Strain PML1(12), an Ectomycorrhizosphere-Inhabiting Bacterium with Effective Mineral-Weathering Ability.</title>
        <authorList>
            <person name="Uroz S."/>
            <person name="Oger P."/>
        </authorList>
    </citation>
    <scope>NUCLEOTIDE SEQUENCE [LARGE SCALE GENOMIC DNA]</scope>
    <source>
        <strain evidence="6">PML1(12)</strain>
    </source>
</reference>
<dbReference type="Proteomes" id="UP000035963">
    <property type="component" value="Unassembled WGS sequence"/>
</dbReference>
<organism evidence="5 6">
    <name type="scientific">Caballeronia mineralivorans PML1(12)</name>
    <dbReference type="NCBI Taxonomy" id="908627"/>
    <lineage>
        <taxon>Bacteria</taxon>
        <taxon>Pseudomonadati</taxon>
        <taxon>Pseudomonadota</taxon>
        <taxon>Betaproteobacteria</taxon>
        <taxon>Burkholderiales</taxon>
        <taxon>Burkholderiaceae</taxon>
        <taxon>Caballeronia</taxon>
    </lineage>
</organism>
<dbReference type="EMBL" id="AEJF01000163">
    <property type="protein sequence ID" value="KLU23093.1"/>
    <property type="molecule type" value="Genomic_DNA"/>
</dbReference>
<gene>
    <name evidence="5" type="ORF">EOS_27095</name>
</gene>
<evidence type="ECO:0000313" key="5">
    <source>
        <dbReference type="EMBL" id="KLU23093.1"/>
    </source>
</evidence>
<dbReference type="RefSeq" id="WP_047895267.1">
    <property type="nucleotide sequence ID" value="NZ_AEJF01000163.1"/>
</dbReference>
<evidence type="ECO:0000256" key="3">
    <source>
        <dbReference type="ARBA" id="ARBA00022777"/>
    </source>
</evidence>
<dbReference type="PATRIC" id="fig|908627.4.peg.6055"/>
<keyword evidence="3" id="KW-0418">Kinase</keyword>
<evidence type="ECO:0000259" key="4">
    <source>
        <dbReference type="Pfam" id="PF07804"/>
    </source>
</evidence>
<keyword evidence="6" id="KW-1185">Reference proteome</keyword>
<sequence>MDCTLQIFLDDRWVDCAQIELNDGLCQWNHLVMYAVEHTDAPLSLAEPVDMHLRAARTMPAFLHDLAPQGAGRCFLLGELKLPDGPDADFPLICAGAFNPVGRIRVAEAADYFETHVARHPGARGLPGLTIDDVVVRSAEFKDRMFLHGMLSTGTTGVQGAAPKYLLTRDRAGLLHGDAILPDADATQHLIAKLPRGNSAADNKILRNEAAYMRVASALAIRTHADLPTLHGDLLLVPRFDRIASDGKVVRLHQESVASILGLPGFDLRPSLFEVVAGIRKVVTDPSAETLEFIKRDVINLAMGNTDNHARNTAVQLVEGKVRLTPLFDFAPMYLDPEVIPRALRWYRPDTRVELTDWADVLAALPVSDHERRMLALELSRFAAQIERLPDIMEEQGIDHDIIEFLTQYIDTQVRQLKALQPPEAHHAPSEPTYP</sequence>
<dbReference type="GO" id="GO:0005829">
    <property type="term" value="C:cytosol"/>
    <property type="evidence" value="ECO:0007669"/>
    <property type="project" value="TreeGrafter"/>
</dbReference>
<evidence type="ECO:0000313" key="6">
    <source>
        <dbReference type="Proteomes" id="UP000035963"/>
    </source>
</evidence>
<name>A0A0J1FTI4_9BURK</name>
<evidence type="ECO:0000256" key="1">
    <source>
        <dbReference type="ARBA" id="ARBA00010164"/>
    </source>
</evidence>